<reference evidence="1 2" key="1">
    <citation type="submission" date="2019-02" db="EMBL/GenBank/DDBJ databases">
        <title>Bacteria dissemination in different level of health care in South Africa: the effectiveness of infections prevention and control.</title>
        <authorList>
            <person name="Shobo C."/>
            <person name="Amoako D.G."/>
            <person name="Allam M."/>
            <person name="Ismail A."/>
            <person name="Bester L.A."/>
            <person name="Essack S.Y."/>
        </authorList>
    </citation>
    <scope>NUCLEOTIDE SEQUENCE [LARGE SCALE GENOMIC DNA]</scope>
    <source>
        <strain evidence="1 2">2SIL2</strain>
    </source>
</reference>
<evidence type="ECO:0000313" key="1">
    <source>
        <dbReference type="EMBL" id="TKK59381.1"/>
    </source>
</evidence>
<dbReference type="Proteomes" id="UP000305511">
    <property type="component" value="Unassembled WGS sequence"/>
</dbReference>
<dbReference type="EMBL" id="SIYF01000696">
    <property type="protein sequence ID" value="TKK59381.1"/>
    <property type="molecule type" value="Genomic_DNA"/>
</dbReference>
<accession>A0A4U3KDA2</accession>
<dbReference type="AlphaFoldDB" id="A0A4U3KDA2"/>
<evidence type="ECO:0008006" key="3">
    <source>
        <dbReference type="Google" id="ProtNLM"/>
    </source>
</evidence>
<name>A0A4U3KDA2_ENTFL</name>
<organism evidence="1 2">
    <name type="scientific">Enterococcus faecalis</name>
    <name type="common">Streptococcus faecalis</name>
    <dbReference type="NCBI Taxonomy" id="1351"/>
    <lineage>
        <taxon>Bacteria</taxon>
        <taxon>Bacillati</taxon>
        <taxon>Bacillota</taxon>
        <taxon>Bacilli</taxon>
        <taxon>Lactobacillales</taxon>
        <taxon>Enterococcaceae</taxon>
        <taxon>Enterococcus</taxon>
    </lineage>
</organism>
<sequence>MTKVFEDEFMKWQEDMVAVANDFIEGRAEKIYLYSSIEEGGYFFNIFFQINGKVVTMGKVNAVLNSGEELYDVSEDRRFAVLDMGLEDLMKIEEVCKEYKKPIPTEFKLIYNVETTSFNTKYKYDLQYSNNDALTDYDLFMSWYEEVKKEVENPPL</sequence>
<evidence type="ECO:0000313" key="2">
    <source>
        <dbReference type="Proteomes" id="UP000305511"/>
    </source>
</evidence>
<gene>
    <name evidence="1" type="ORF">EY666_18955</name>
</gene>
<proteinExistence type="predicted"/>
<comment type="caution">
    <text evidence="1">The sequence shown here is derived from an EMBL/GenBank/DDBJ whole genome shotgun (WGS) entry which is preliminary data.</text>
</comment>
<dbReference type="RefSeq" id="WP_033626049.1">
    <property type="nucleotide sequence ID" value="NZ_BDEN01000003.1"/>
</dbReference>
<protein>
    <recommendedName>
        <fullName evidence="3">DUF600 family protein</fullName>
    </recommendedName>
</protein>